<dbReference type="InterPro" id="IPR026444">
    <property type="entry name" value="Secre_tail"/>
</dbReference>
<dbReference type="Gene3D" id="2.60.40.4070">
    <property type="match status" value="1"/>
</dbReference>
<sequence length="326" mass="36568">MDISVVGEAYFDLGSYAQHGWALTARAVDTWGSGITSTDILQRDIQIRFTGEIVDEPTVTASGVVYYPALDEGGSYAFITGARLDDLANHPDPGTTAYPNDGTGAPFRIKIPFEVWDMEDPAGPQQIDINIYDRSQTYASGDTVYSFNYYNRMYTHFIHLPYSELGDYGAVNIYDHQTWNVVWWDTQFNQGDALTFNYANPIQAGVDEFSFSTQANASVSSNDVSGVSVYPNPYYGFHELETSRKDKYVSFNHLPQEATIDIYTMGGAYVRHIEKNDASQFVAWDLENQYGYPVASGLYIIRVTSGGEEKILKLALVQETQVLKYY</sequence>
<reference evidence="1" key="1">
    <citation type="submission" date="2018-05" db="EMBL/GenBank/DDBJ databases">
        <authorList>
            <person name="Lanie J.A."/>
            <person name="Ng W.-L."/>
            <person name="Kazmierczak K.M."/>
            <person name="Andrzejewski T.M."/>
            <person name="Davidsen T.M."/>
            <person name="Wayne K.J."/>
            <person name="Tettelin H."/>
            <person name="Glass J.I."/>
            <person name="Rusch D."/>
            <person name="Podicherti R."/>
            <person name="Tsui H.-C.T."/>
            <person name="Winkler M.E."/>
        </authorList>
    </citation>
    <scope>NUCLEOTIDE SEQUENCE</scope>
</reference>
<dbReference type="NCBIfam" id="TIGR04183">
    <property type="entry name" value="Por_Secre_tail"/>
    <property type="match status" value="1"/>
</dbReference>
<name>A0A382PGX6_9ZZZZ</name>
<dbReference type="AlphaFoldDB" id="A0A382PGX6"/>
<gene>
    <name evidence="1" type="ORF">METZ01_LOCUS325330</name>
</gene>
<evidence type="ECO:0008006" key="2">
    <source>
        <dbReference type="Google" id="ProtNLM"/>
    </source>
</evidence>
<protein>
    <recommendedName>
        <fullName evidence="2">Secretion system C-terminal sorting domain-containing protein</fullName>
    </recommendedName>
</protein>
<evidence type="ECO:0000313" key="1">
    <source>
        <dbReference type="EMBL" id="SVC72476.1"/>
    </source>
</evidence>
<organism evidence="1">
    <name type="scientific">marine metagenome</name>
    <dbReference type="NCBI Taxonomy" id="408172"/>
    <lineage>
        <taxon>unclassified sequences</taxon>
        <taxon>metagenomes</taxon>
        <taxon>ecological metagenomes</taxon>
    </lineage>
</organism>
<dbReference type="EMBL" id="UINC01107249">
    <property type="protein sequence ID" value="SVC72476.1"/>
    <property type="molecule type" value="Genomic_DNA"/>
</dbReference>
<accession>A0A382PGX6</accession>
<proteinExistence type="predicted"/>